<evidence type="ECO:0000313" key="1">
    <source>
        <dbReference type="EMBL" id="ASN04279.1"/>
    </source>
</evidence>
<dbReference type="KEGG" id="vne:CFK40_04275"/>
<name>A0A221M9H0_9BACI</name>
<protein>
    <recommendedName>
        <fullName evidence="3">Acetoacetate decarboxylase</fullName>
    </recommendedName>
</protein>
<dbReference type="Proteomes" id="UP000204391">
    <property type="component" value="Chromosome"/>
</dbReference>
<accession>A0A221M9H0</accession>
<evidence type="ECO:0008006" key="3">
    <source>
        <dbReference type="Google" id="ProtNLM"/>
    </source>
</evidence>
<dbReference type="InterPro" id="IPR023375">
    <property type="entry name" value="ADC_dom_sf"/>
</dbReference>
<evidence type="ECO:0000313" key="2">
    <source>
        <dbReference type="Proteomes" id="UP000204391"/>
    </source>
</evidence>
<dbReference type="AlphaFoldDB" id="A0A221M9H0"/>
<reference evidence="1 2" key="1">
    <citation type="journal article" date="2003" name="Int. J. Syst. Evol. Microbiol.">
        <title>Virgibacillus carmonensis sp. nov., Virgibacillus necropolis sp. nov. and Virgibacillus picturae sp. nov., three novel species isolated from deteriorated mural paintings, transfer of the species of the genus salibacillus to Virgibacillus, as Virgibacillus marismortui comb. nov. and Virgibacillus salexigens comb. nov., and emended description of the genus Virgibacillus.</title>
        <authorList>
            <person name="Heyrman J."/>
            <person name="Logan N.A."/>
            <person name="Busse H.J."/>
            <person name="Balcaen A."/>
            <person name="Lebbe L."/>
            <person name="Rodriguez-Diaz M."/>
            <person name="Swings J."/>
            <person name="De Vos P."/>
        </authorList>
    </citation>
    <scope>NUCLEOTIDE SEQUENCE [LARGE SCALE GENOMIC DNA]</scope>
    <source>
        <strain evidence="1 2">LMG 19488</strain>
    </source>
</reference>
<dbReference type="SUPFAM" id="SSF160104">
    <property type="entry name" value="Acetoacetate decarboxylase-like"/>
    <property type="match status" value="1"/>
</dbReference>
<dbReference type="InterPro" id="IPR010451">
    <property type="entry name" value="Acetoacetate_decarboxylase"/>
</dbReference>
<proteinExistence type="predicted"/>
<dbReference type="EMBL" id="CP022437">
    <property type="protein sequence ID" value="ASN04279.1"/>
    <property type="molecule type" value="Genomic_DNA"/>
</dbReference>
<dbReference type="Gene3D" id="2.40.400.10">
    <property type="entry name" value="Acetoacetate decarboxylase-like"/>
    <property type="match status" value="1"/>
</dbReference>
<keyword evidence="2" id="KW-1185">Reference proteome</keyword>
<gene>
    <name evidence="1" type="ORF">CFK40_04275</name>
</gene>
<organism evidence="1 2">
    <name type="scientific">Virgibacillus necropolis</name>
    <dbReference type="NCBI Taxonomy" id="163877"/>
    <lineage>
        <taxon>Bacteria</taxon>
        <taxon>Bacillati</taxon>
        <taxon>Bacillota</taxon>
        <taxon>Bacilli</taxon>
        <taxon>Bacillales</taxon>
        <taxon>Bacillaceae</taxon>
        <taxon>Virgibacillus</taxon>
    </lineage>
</organism>
<sequence length="271" mass="31157">MRYCSINKTLNFQGFIYWHTFCINNGNNQRRMIIMSKYEYSILPEYSPLYPNLPYEYKSYQKVSVYCQGEREALQRFLPKEFVLTSDIFEIFILKNNEIKGLDLYSEGGVVIPCSYKDINGACVAFEYVNTDDALCAGREIWGYPKKLAEVQFNQNESSIMGSITRKGKKIIDIEFEKGSKKVEPPNLSPRLQVKRMPHPEFHGTDTNTIIRNELQDVEIKKKVFGTAKLNIEESTSDPLSRLGVQEIVGAMYIEGAFTLTYGSVIENLQK</sequence>
<dbReference type="GO" id="GO:0016829">
    <property type="term" value="F:lyase activity"/>
    <property type="evidence" value="ECO:0007669"/>
    <property type="project" value="InterPro"/>
</dbReference>
<dbReference type="Pfam" id="PF06314">
    <property type="entry name" value="ADC"/>
    <property type="match status" value="1"/>
</dbReference>